<organism evidence="2 3">
    <name type="scientific">Candidatus Roizmanbacteria bacterium GW2011_GWC2_37_13</name>
    <dbReference type="NCBI Taxonomy" id="1618486"/>
    <lineage>
        <taxon>Bacteria</taxon>
        <taxon>Candidatus Roizmaniibacteriota</taxon>
    </lineage>
</organism>
<keyword evidence="1" id="KW-0472">Membrane</keyword>
<dbReference type="EMBL" id="LBSV01000004">
    <property type="protein sequence ID" value="KKQ26045.1"/>
    <property type="molecule type" value="Genomic_DNA"/>
</dbReference>
<proteinExistence type="predicted"/>
<protein>
    <submittedName>
        <fullName evidence="2">Uncharacterized protein</fullName>
    </submittedName>
</protein>
<sequence length="32" mass="3471">MTFEYLVIVFSVAGIASAVLLVVGYLIVKKNI</sequence>
<name>A0A0G0GIV7_9BACT</name>
<dbReference type="AlphaFoldDB" id="A0A0G0GIV7"/>
<keyword evidence="1" id="KW-1133">Transmembrane helix</keyword>
<evidence type="ECO:0000313" key="3">
    <source>
        <dbReference type="Proteomes" id="UP000034917"/>
    </source>
</evidence>
<keyword evidence="1" id="KW-0812">Transmembrane</keyword>
<evidence type="ECO:0000256" key="1">
    <source>
        <dbReference type="SAM" id="Phobius"/>
    </source>
</evidence>
<gene>
    <name evidence="2" type="ORF">US40_C0004G0080</name>
</gene>
<feature type="transmembrane region" description="Helical" evidence="1">
    <location>
        <begin position="6"/>
        <end position="28"/>
    </location>
</feature>
<accession>A0A0G0GIV7</accession>
<reference evidence="2 3" key="1">
    <citation type="journal article" date="2015" name="Nature">
        <title>rRNA introns, odd ribosomes, and small enigmatic genomes across a large radiation of phyla.</title>
        <authorList>
            <person name="Brown C.T."/>
            <person name="Hug L.A."/>
            <person name="Thomas B.C."/>
            <person name="Sharon I."/>
            <person name="Castelle C.J."/>
            <person name="Singh A."/>
            <person name="Wilkins M.J."/>
            <person name="Williams K.H."/>
            <person name="Banfield J.F."/>
        </authorList>
    </citation>
    <scope>NUCLEOTIDE SEQUENCE [LARGE SCALE GENOMIC DNA]</scope>
</reference>
<comment type="caution">
    <text evidence="2">The sequence shown here is derived from an EMBL/GenBank/DDBJ whole genome shotgun (WGS) entry which is preliminary data.</text>
</comment>
<dbReference type="Proteomes" id="UP000034917">
    <property type="component" value="Unassembled WGS sequence"/>
</dbReference>
<evidence type="ECO:0000313" key="2">
    <source>
        <dbReference type="EMBL" id="KKQ26045.1"/>
    </source>
</evidence>